<sequence>MFEVNMDEYLEEEIERTKSNLNSICSAWDQQVHFLRVSGAQAQVQKLIWSSSLYQSGHSTGLTSKHETRSTFLSSSNPDQVKRNVLAGFRDVLLLPVTIVPLTVSYGVSAIVTGGAQAVNGLSMLNPQKWGGNGGTIAPVVEQKSTEFNDINADPDVAANGSDQLPTIQTVEADQVSASETLDVASTMNESLQTGSTLSTADPRFSQMQLLLSLDIILELIHADRESLKRIETFKDYPGKYGRKVRDAIEEVFVLLMRAVGKRHIAPGFEKAIEQMGTYKPEKGDDATSVAPLLQFFELVHIGDTIQSMVQVYFDKELAAYIDKTDFLNGAMQEKKKFESTLDESVAAGLNAGIEVLMNQVEHIIQTETLPGQYCPPAGQDLDLGPTKSCQDAIKCLELHCTLLKGSTSKEVLEVFYQEVGIRLQALVFQST</sequence>
<proteinExistence type="predicted"/>
<organism evidence="1 2">
    <name type="scientific">Naganishia cerealis</name>
    <dbReference type="NCBI Taxonomy" id="610337"/>
    <lineage>
        <taxon>Eukaryota</taxon>
        <taxon>Fungi</taxon>
        <taxon>Dikarya</taxon>
        <taxon>Basidiomycota</taxon>
        <taxon>Agaricomycotina</taxon>
        <taxon>Tremellomycetes</taxon>
        <taxon>Filobasidiales</taxon>
        <taxon>Filobasidiaceae</taxon>
        <taxon>Naganishia</taxon>
    </lineage>
</organism>
<accession>A0ACC2W9B6</accession>
<name>A0ACC2W9B6_9TREE</name>
<keyword evidence="2" id="KW-1185">Reference proteome</keyword>
<dbReference type="EMBL" id="JASBWR010000024">
    <property type="protein sequence ID" value="KAJ9107809.1"/>
    <property type="molecule type" value="Genomic_DNA"/>
</dbReference>
<reference evidence="1" key="1">
    <citation type="submission" date="2023-04" db="EMBL/GenBank/DDBJ databases">
        <title>Draft Genome sequencing of Naganishia species isolated from polar environments using Oxford Nanopore Technology.</title>
        <authorList>
            <person name="Leo P."/>
            <person name="Venkateswaran K."/>
        </authorList>
    </citation>
    <scope>NUCLEOTIDE SEQUENCE</scope>
    <source>
        <strain evidence="1">MNA-CCFEE 5261</strain>
    </source>
</reference>
<protein>
    <submittedName>
        <fullName evidence="1">Uncharacterized protein</fullName>
    </submittedName>
</protein>
<comment type="caution">
    <text evidence="1">The sequence shown here is derived from an EMBL/GenBank/DDBJ whole genome shotgun (WGS) entry which is preliminary data.</text>
</comment>
<evidence type="ECO:0000313" key="1">
    <source>
        <dbReference type="EMBL" id="KAJ9107809.1"/>
    </source>
</evidence>
<dbReference type="Proteomes" id="UP001241377">
    <property type="component" value="Unassembled WGS sequence"/>
</dbReference>
<gene>
    <name evidence="1" type="ORF">QFC19_002715</name>
</gene>
<evidence type="ECO:0000313" key="2">
    <source>
        <dbReference type="Proteomes" id="UP001241377"/>
    </source>
</evidence>